<sequence length="165" mass="18123">MILTERSSHRLARCKRIVAMLAASCLPSVTYADWQYTQWGGSPTAVIEASGGSAGPNDDRGKDPLPLVATLTAPYTGLGFNFDAYFIFDPAEQLRYVDLAPLHPESCNEIRFALMNSYGQPDKRGSFGLLKWWHRESGNVVIYSEIGACQIRYMSLSEPGQAGGL</sequence>
<dbReference type="Proteomes" id="UP000244092">
    <property type="component" value="Unassembled WGS sequence"/>
</dbReference>
<evidence type="ECO:0000313" key="2">
    <source>
        <dbReference type="EMBL" id="PTX73397.1"/>
    </source>
</evidence>
<proteinExistence type="predicted"/>
<dbReference type="EMBL" id="QBKU01000007">
    <property type="protein sequence ID" value="PTX73397.1"/>
    <property type="molecule type" value="Genomic_DNA"/>
</dbReference>
<reference evidence="2 3" key="1">
    <citation type="submission" date="2018-04" db="EMBL/GenBank/DDBJ databases">
        <title>Genomic Encyclopedia of Archaeal and Bacterial Type Strains, Phase II (KMG-II): from individual species to whole genera.</title>
        <authorList>
            <person name="Goeker M."/>
        </authorList>
    </citation>
    <scope>NUCLEOTIDE SEQUENCE [LARGE SCALE GENOMIC DNA]</scope>
    <source>
        <strain evidence="2 3">DSM 12244</strain>
    </source>
</reference>
<evidence type="ECO:0000256" key="1">
    <source>
        <dbReference type="SAM" id="SignalP"/>
    </source>
</evidence>
<gene>
    <name evidence="2" type="ORF">C8N31_10798</name>
</gene>
<evidence type="ECO:0000313" key="3">
    <source>
        <dbReference type="Proteomes" id="UP000244092"/>
    </source>
</evidence>
<dbReference type="OrthoDB" id="7582035at2"/>
<comment type="caution">
    <text evidence="2">The sequence shown here is derived from an EMBL/GenBank/DDBJ whole genome shotgun (WGS) entry which is preliminary data.</text>
</comment>
<evidence type="ECO:0008006" key="4">
    <source>
        <dbReference type="Google" id="ProtNLM"/>
    </source>
</evidence>
<organism evidence="2 3">
    <name type="scientific">Sulfitobacter mediterraneus</name>
    <dbReference type="NCBI Taxonomy" id="83219"/>
    <lineage>
        <taxon>Bacteria</taxon>
        <taxon>Pseudomonadati</taxon>
        <taxon>Pseudomonadota</taxon>
        <taxon>Alphaproteobacteria</taxon>
        <taxon>Rhodobacterales</taxon>
        <taxon>Roseobacteraceae</taxon>
        <taxon>Sulfitobacter</taxon>
    </lineage>
</organism>
<feature type="chain" id="PRO_5015401482" description="Lipoprotein" evidence="1">
    <location>
        <begin position="33"/>
        <end position="165"/>
    </location>
</feature>
<accession>A0A2T6CD10</accession>
<feature type="signal peptide" evidence="1">
    <location>
        <begin position="1"/>
        <end position="32"/>
    </location>
</feature>
<dbReference type="AlphaFoldDB" id="A0A2T6CD10"/>
<protein>
    <recommendedName>
        <fullName evidence="4">Lipoprotein</fullName>
    </recommendedName>
</protein>
<name>A0A2T6CD10_9RHOB</name>
<keyword evidence="1" id="KW-0732">Signal</keyword>